<dbReference type="AlphaFoldDB" id="A0A291RHM9"/>
<dbReference type="EC" id="2.1.1.-" evidence="6"/>
<comment type="similarity">
    <text evidence="2 6">Belongs to the UPF0677 family.</text>
</comment>
<dbReference type="Proteomes" id="UP000221961">
    <property type="component" value="Chromosome"/>
</dbReference>
<dbReference type="GO" id="GO:0008168">
    <property type="term" value="F:methyltransferase activity"/>
    <property type="evidence" value="ECO:0007669"/>
    <property type="project" value="UniProtKB-UniRule"/>
</dbReference>
<evidence type="ECO:0000256" key="4">
    <source>
        <dbReference type="ARBA" id="ARBA00022679"/>
    </source>
</evidence>
<dbReference type="PANTHER" id="PTHR43619:SF2">
    <property type="entry name" value="S-ADENOSYL-L-METHIONINE-DEPENDENT METHYLTRANSFERASES SUPERFAMILY PROTEIN"/>
    <property type="match status" value="1"/>
</dbReference>
<evidence type="ECO:0000256" key="3">
    <source>
        <dbReference type="ARBA" id="ARBA00022603"/>
    </source>
</evidence>
<reference evidence="7 8" key="1">
    <citation type="submission" date="2017-10" db="EMBL/GenBank/DDBJ databases">
        <title>Comparative genomics between pathogenic Norcardia.</title>
        <authorList>
            <person name="Zeng L."/>
        </authorList>
    </citation>
    <scope>NUCLEOTIDE SEQUENCE [LARGE SCALE GENOMIC DNA]</scope>
    <source>
        <strain evidence="7 8">NC_YFY_NT001</strain>
    </source>
</reference>
<dbReference type="KEGG" id="ntp:CRH09_13750"/>
<gene>
    <name evidence="7" type="ORF">CRH09_13750</name>
</gene>
<dbReference type="InterPro" id="IPR007213">
    <property type="entry name" value="Ppm1/Ppm2/Tcmp"/>
</dbReference>
<evidence type="ECO:0000313" key="8">
    <source>
        <dbReference type="Proteomes" id="UP000221961"/>
    </source>
</evidence>
<evidence type="ECO:0000256" key="5">
    <source>
        <dbReference type="ARBA" id="ARBA00022691"/>
    </source>
</evidence>
<evidence type="ECO:0000256" key="1">
    <source>
        <dbReference type="ARBA" id="ARBA00003907"/>
    </source>
</evidence>
<dbReference type="NCBIfam" id="TIGR00027">
    <property type="entry name" value="mthyl_TIGR00027"/>
    <property type="match status" value="1"/>
</dbReference>
<dbReference type="Pfam" id="PF04072">
    <property type="entry name" value="LCM"/>
    <property type="match status" value="1"/>
</dbReference>
<dbReference type="InterPro" id="IPR029063">
    <property type="entry name" value="SAM-dependent_MTases_sf"/>
</dbReference>
<keyword evidence="5 6" id="KW-0949">S-adenosyl-L-methionine</keyword>
<evidence type="ECO:0000256" key="6">
    <source>
        <dbReference type="RuleBase" id="RU362030"/>
    </source>
</evidence>
<dbReference type="EMBL" id="CP023778">
    <property type="protein sequence ID" value="ATL67101.1"/>
    <property type="molecule type" value="Genomic_DNA"/>
</dbReference>
<dbReference type="GO" id="GO:0032259">
    <property type="term" value="P:methylation"/>
    <property type="evidence" value="ECO:0007669"/>
    <property type="project" value="UniProtKB-KW"/>
</dbReference>
<dbReference type="PANTHER" id="PTHR43619">
    <property type="entry name" value="S-ADENOSYL-L-METHIONINE-DEPENDENT METHYLTRANSFERASE YKTD-RELATED"/>
    <property type="match status" value="1"/>
</dbReference>
<dbReference type="RefSeq" id="WP_098694250.1">
    <property type="nucleotide sequence ID" value="NZ_CP023778.1"/>
</dbReference>
<dbReference type="GeneID" id="88358467"/>
<dbReference type="Gene3D" id="3.40.50.150">
    <property type="entry name" value="Vaccinia Virus protein VP39"/>
    <property type="match status" value="1"/>
</dbReference>
<accession>A0A291RHM9</accession>
<dbReference type="InterPro" id="IPR011610">
    <property type="entry name" value="SAM_mthyl_Trfase_ML2640-like"/>
</dbReference>
<sequence length="300" mass="32769">MRTDDDSWDITESVGATAVGVAAMRAAETRRPDALFQDPYAQKLVDAVGSGWSRLARGEVTAAEADSGVYGPVGSFMTARTVYFDDYFRAAAADGIRQIVILAAGLDARAYRLEWPSGTVIFELDQPKVLEFKAEALVDDTPAADRREVAVDLRQDWPKALRDSGFEPAAPTAWLAEGLLRYLPHQAQDLLFENIVAASAPRSRIALNLGMGRRYATAETRAARADILAQAGIQVDAESLWYPTEGRADPREWFAEHGWTVTPGDAVAVLTGHGREVPETAVPELNRHILMTATRGEDDR</sequence>
<dbReference type="SUPFAM" id="SSF53335">
    <property type="entry name" value="S-adenosyl-L-methionine-dependent methyltransferases"/>
    <property type="match status" value="1"/>
</dbReference>
<comment type="function">
    <text evidence="1 6">Exhibits S-adenosyl-L-methionine-dependent methyltransferase activity.</text>
</comment>
<evidence type="ECO:0000256" key="2">
    <source>
        <dbReference type="ARBA" id="ARBA00008138"/>
    </source>
</evidence>
<proteinExistence type="inferred from homology"/>
<keyword evidence="3 6" id="KW-0489">Methyltransferase</keyword>
<organism evidence="7 8">
    <name type="scientific">Nocardia terpenica</name>
    <dbReference type="NCBI Taxonomy" id="455432"/>
    <lineage>
        <taxon>Bacteria</taxon>
        <taxon>Bacillati</taxon>
        <taxon>Actinomycetota</taxon>
        <taxon>Actinomycetes</taxon>
        <taxon>Mycobacteriales</taxon>
        <taxon>Nocardiaceae</taxon>
        <taxon>Nocardia</taxon>
    </lineage>
</organism>
<keyword evidence="4 7" id="KW-0808">Transferase</keyword>
<protein>
    <recommendedName>
        <fullName evidence="6">S-adenosyl-L-methionine-dependent methyltransferase</fullName>
        <ecNumber evidence="6">2.1.1.-</ecNumber>
    </recommendedName>
</protein>
<evidence type="ECO:0000313" key="7">
    <source>
        <dbReference type="EMBL" id="ATL67101.1"/>
    </source>
</evidence>
<name>A0A291RHM9_9NOCA</name>